<protein>
    <submittedName>
        <fullName evidence="1">Uncharacterized protein</fullName>
    </submittedName>
</protein>
<reference evidence="1" key="1">
    <citation type="journal article" date="2015" name="Nature">
        <title>Complex archaea that bridge the gap between prokaryotes and eukaryotes.</title>
        <authorList>
            <person name="Spang A."/>
            <person name="Saw J.H."/>
            <person name="Jorgensen S.L."/>
            <person name="Zaremba-Niedzwiedzka K."/>
            <person name="Martijn J."/>
            <person name="Lind A.E."/>
            <person name="van Eijk R."/>
            <person name="Schleper C."/>
            <person name="Guy L."/>
            <person name="Ettema T.J."/>
        </authorList>
    </citation>
    <scope>NUCLEOTIDE SEQUENCE</scope>
</reference>
<name>A0A0F9V8Y1_9ZZZZ</name>
<evidence type="ECO:0000313" key="1">
    <source>
        <dbReference type="EMBL" id="KKN70011.1"/>
    </source>
</evidence>
<sequence>MSIFTKKHRFIKNTYKGKGRPKKTDYEYKNMLEIQREIDAVFNKMIDSRIIARI</sequence>
<organism evidence="1">
    <name type="scientific">marine sediment metagenome</name>
    <dbReference type="NCBI Taxonomy" id="412755"/>
    <lineage>
        <taxon>unclassified sequences</taxon>
        <taxon>metagenomes</taxon>
        <taxon>ecological metagenomes</taxon>
    </lineage>
</organism>
<gene>
    <name evidence="1" type="ORF">LCGC14_0434580</name>
</gene>
<proteinExistence type="predicted"/>
<dbReference type="AlphaFoldDB" id="A0A0F9V8Y1"/>
<accession>A0A0F9V8Y1</accession>
<dbReference type="EMBL" id="LAZR01000412">
    <property type="protein sequence ID" value="KKN70011.1"/>
    <property type="molecule type" value="Genomic_DNA"/>
</dbReference>
<comment type="caution">
    <text evidence="1">The sequence shown here is derived from an EMBL/GenBank/DDBJ whole genome shotgun (WGS) entry which is preliminary data.</text>
</comment>